<evidence type="ECO:0000256" key="1">
    <source>
        <dbReference type="SAM" id="MobiDB-lite"/>
    </source>
</evidence>
<dbReference type="AlphaFoldDB" id="A0A8J2T7L2"/>
<protein>
    <submittedName>
        <fullName evidence="3">ZYBA0S04-05468g1_1</fullName>
    </submittedName>
</protein>
<feature type="compositionally biased region" description="Low complexity" evidence="1">
    <location>
        <begin position="182"/>
        <end position="193"/>
    </location>
</feature>
<gene>
    <name evidence="3" type="ORF">BN860_05468g</name>
</gene>
<proteinExistence type="predicted"/>
<accession>A0A8J2T7L2</accession>
<feature type="region of interest" description="Disordered" evidence="1">
    <location>
        <begin position="498"/>
        <end position="522"/>
    </location>
</feature>
<feature type="region of interest" description="Disordered" evidence="1">
    <location>
        <begin position="173"/>
        <end position="193"/>
    </location>
</feature>
<keyword evidence="4" id="KW-1185">Reference proteome</keyword>
<reference evidence="4" key="1">
    <citation type="journal article" date="2013" name="Genome Announc.">
        <title>Genome sequence of the food spoilage yeast Zygosaccharomyces bailii CLIB 213(T).</title>
        <authorList>
            <person name="Galeote V."/>
            <person name="Bigey F."/>
            <person name="Devillers H."/>
            <person name="Neuveglise C."/>
            <person name="Dequin S."/>
        </authorList>
    </citation>
    <scope>NUCLEOTIDE SEQUENCE [LARGE SCALE GENOMIC DNA]</scope>
    <source>
        <strain evidence="4">CLIB 213 / ATCC 58445 / CBS 680 / CCRC 21525 / NBRC 1098 / NCYC 1416 / NRRL Y-2227</strain>
    </source>
</reference>
<organism evidence="3 4">
    <name type="scientific">Zygosaccharomyces bailii (strain CLIB 213 / ATCC 58445 / CBS 680 / BCRC 21525 / NBRC 1098 / NCYC 1416 / NRRL Y-2227)</name>
    <dbReference type="NCBI Taxonomy" id="1333698"/>
    <lineage>
        <taxon>Eukaryota</taxon>
        <taxon>Fungi</taxon>
        <taxon>Dikarya</taxon>
        <taxon>Ascomycota</taxon>
        <taxon>Saccharomycotina</taxon>
        <taxon>Saccharomycetes</taxon>
        <taxon>Saccharomycetales</taxon>
        <taxon>Saccharomycetaceae</taxon>
        <taxon>Zygosaccharomyces</taxon>
    </lineage>
</organism>
<name>A0A8J2T7L2_ZYGB2</name>
<dbReference type="SUPFAM" id="SSF47923">
    <property type="entry name" value="Ypt/Rab-GAP domain of gyp1p"/>
    <property type="match status" value="2"/>
</dbReference>
<evidence type="ECO:0000313" key="4">
    <source>
        <dbReference type="Proteomes" id="UP000019375"/>
    </source>
</evidence>
<feature type="domain" description="Rab-GAP TBC" evidence="2">
    <location>
        <begin position="50"/>
        <end position="344"/>
    </location>
</feature>
<dbReference type="Proteomes" id="UP000019375">
    <property type="component" value="Unassembled WGS sequence"/>
</dbReference>
<dbReference type="InterPro" id="IPR035969">
    <property type="entry name" value="Rab-GAP_TBC_sf"/>
</dbReference>
<dbReference type="PROSITE" id="PS50086">
    <property type="entry name" value="TBC_RABGAP"/>
    <property type="match status" value="1"/>
</dbReference>
<dbReference type="InterPro" id="IPR000195">
    <property type="entry name" value="Rab-GAP-TBC_dom"/>
</dbReference>
<dbReference type="OrthoDB" id="27140at2759"/>
<dbReference type="Gene3D" id="1.10.472.80">
    <property type="entry name" value="Ypt/Rab-GAP domain of gyp1p, domain 3"/>
    <property type="match status" value="1"/>
</dbReference>
<sequence>MPENKSPILSSHYYKHLKQREHNRQLVEACVELLECGDHDALAYLARTLGIPPQLRHQVWPLLLKYHPMCISPNIMSNTVVWDAEQCVYKLINGAETKPKGDLEGLILHDLRKYFRNVNGIEEGQEMDALKDAILRFLSKWSRILQYESGLSWIAVGLAEWVPLTQDSDGPVVLSERKHSHGSTSGSGTPHSSTCLSHLYREYPLPDRLRAKMRSSPLFTFDEIYERLLLVILHCPDTIAAQRLVEAAYIQKTASKRTSTEVKEGKLDYFPFISGGDLAYQTQVFFKVFSTVLPELYHPFTEENALQPSSKRTGWLYWWIKCSGARAFHKQDRGRLWDILLGWRPEPNENTIDFFLNYNLKKFDQFYSPKFKHVLQFLKTTTRNDPFWFPDLDTLPLGTSKFRYDFNVFEELLNRNRYGHETPPDPAPEHYDEKIPFSLLDPHIQLVFIYIAILQYNEFKLLEFEETETSEFLNNVPMLSKADDVCFKKLYDDDGMAYQNGSSSQEELQKRPESSSLRIGSDAKASHSFDDILNMAGDIWRKWLWKELEECSVSK</sequence>
<dbReference type="SMART" id="SM00164">
    <property type="entry name" value="TBC"/>
    <property type="match status" value="1"/>
</dbReference>
<dbReference type="EMBL" id="HG316457">
    <property type="protein sequence ID" value="CDF89488.1"/>
    <property type="molecule type" value="Genomic_DNA"/>
</dbReference>
<evidence type="ECO:0000313" key="3">
    <source>
        <dbReference type="EMBL" id="CDF89488.1"/>
    </source>
</evidence>
<evidence type="ECO:0000259" key="2">
    <source>
        <dbReference type="PROSITE" id="PS50086"/>
    </source>
</evidence>